<evidence type="ECO:0000313" key="2">
    <source>
        <dbReference type="Proteomes" id="UP000176336"/>
    </source>
</evidence>
<protein>
    <submittedName>
        <fullName evidence="1">Uncharacterized protein</fullName>
    </submittedName>
</protein>
<sequence>MVFWIILFLLIVGISFVLAFRSMQDYQEIPETKSVDYGLFLIRQTEQFTASVLDSIGGLLLDAGLIISIERLFKGTQAALTIYGPKMILVKFAPVLNLLELEDYALGFNTGDVSIWEVGSKDQKKHPEGPNNIFQNLSQLGQDDHFCWQVVLGPRKEKGNITFKTQIRALVYSRVPEKKKMLASMLGELKVGELTKIPKPFSTEQMMDFYKIRSLSKDSNGPVLDSAGVINLLKV</sequence>
<dbReference type="EMBL" id="MFCR01000003">
    <property type="protein sequence ID" value="OGE19353.1"/>
    <property type="molecule type" value="Genomic_DNA"/>
</dbReference>
<organism evidence="1 2">
    <name type="scientific">Candidatus Daviesbacteria bacterium RIFCSPHIGHO2_01_FULL_41_23</name>
    <dbReference type="NCBI Taxonomy" id="1797764"/>
    <lineage>
        <taxon>Bacteria</taxon>
        <taxon>Candidatus Daviesiibacteriota</taxon>
    </lineage>
</organism>
<dbReference type="AlphaFoldDB" id="A0A1F5ISL7"/>
<accession>A0A1F5ISL7</accession>
<name>A0A1F5ISL7_9BACT</name>
<dbReference type="Proteomes" id="UP000176336">
    <property type="component" value="Unassembled WGS sequence"/>
</dbReference>
<comment type="caution">
    <text evidence="1">The sequence shown here is derived from an EMBL/GenBank/DDBJ whole genome shotgun (WGS) entry which is preliminary data.</text>
</comment>
<reference evidence="1 2" key="1">
    <citation type="journal article" date="2016" name="Nat. Commun.">
        <title>Thousands of microbial genomes shed light on interconnected biogeochemical processes in an aquifer system.</title>
        <authorList>
            <person name="Anantharaman K."/>
            <person name="Brown C.T."/>
            <person name="Hug L.A."/>
            <person name="Sharon I."/>
            <person name="Castelle C.J."/>
            <person name="Probst A.J."/>
            <person name="Thomas B.C."/>
            <person name="Singh A."/>
            <person name="Wilkins M.J."/>
            <person name="Karaoz U."/>
            <person name="Brodie E.L."/>
            <person name="Williams K.H."/>
            <person name="Hubbard S.S."/>
            <person name="Banfield J.F."/>
        </authorList>
    </citation>
    <scope>NUCLEOTIDE SEQUENCE [LARGE SCALE GENOMIC DNA]</scope>
</reference>
<gene>
    <name evidence="1" type="ORF">A2871_00690</name>
</gene>
<evidence type="ECO:0000313" key="1">
    <source>
        <dbReference type="EMBL" id="OGE19353.1"/>
    </source>
</evidence>
<proteinExistence type="predicted"/>